<gene>
    <name evidence="1" type="ORF">COT99_03040</name>
</gene>
<dbReference type="Pfam" id="PF13875">
    <property type="entry name" value="DUF4202"/>
    <property type="match status" value="1"/>
</dbReference>
<dbReference type="Gene3D" id="1.10.3210.10">
    <property type="entry name" value="Hypothetical protein af1432"/>
    <property type="match status" value="1"/>
</dbReference>
<organism evidence="1 2">
    <name type="scientific">Candidatus Falkowbacteria bacterium CG10_big_fil_rev_8_21_14_0_10_43_10</name>
    <dbReference type="NCBI Taxonomy" id="1974567"/>
    <lineage>
        <taxon>Bacteria</taxon>
        <taxon>Candidatus Falkowiibacteriota</taxon>
    </lineage>
</organism>
<protein>
    <recommendedName>
        <fullName evidence="3">HD domain-containing protein</fullName>
    </recommendedName>
</protein>
<reference evidence="2" key="1">
    <citation type="submission" date="2017-09" db="EMBL/GenBank/DDBJ databases">
        <title>Depth-based differentiation of microbial function through sediment-hosted aquifers and enrichment of novel symbionts in the deep terrestrial subsurface.</title>
        <authorList>
            <person name="Probst A.J."/>
            <person name="Ladd B."/>
            <person name="Jarett J.K."/>
            <person name="Geller-Mcgrath D.E."/>
            <person name="Sieber C.M.K."/>
            <person name="Emerson J.B."/>
            <person name="Anantharaman K."/>
            <person name="Thomas B.C."/>
            <person name="Malmstrom R."/>
            <person name="Stieglmeier M."/>
            <person name="Klingl A."/>
            <person name="Woyke T."/>
            <person name="Ryan C.M."/>
            <person name="Banfield J.F."/>
        </authorList>
    </citation>
    <scope>NUCLEOTIDE SEQUENCE [LARGE SCALE GENOMIC DNA]</scope>
</reference>
<name>A0A2H0V1P6_9BACT</name>
<dbReference type="Proteomes" id="UP000228626">
    <property type="component" value="Unassembled WGS sequence"/>
</dbReference>
<evidence type="ECO:0000313" key="1">
    <source>
        <dbReference type="EMBL" id="PIR93016.1"/>
    </source>
</evidence>
<comment type="caution">
    <text evidence="1">The sequence shown here is derived from an EMBL/GenBank/DDBJ whole genome shotgun (WGS) entry which is preliminary data.</text>
</comment>
<proteinExistence type="predicted"/>
<evidence type="ECO:0000313" key="2">
    <source>
        <dbReference type="Proteomes" id="UP000228626"/>
    </source>
</evidence>
<accession>A0A2H0V1P6</accession>
<evidence type="ECO:0008006" key="3">
    <source>
        <dbReference type="Google" id="ProtNLM"/>
    </source>
</evidence>
<dbReference type="AlphaFoldDB" id="A0A2H0V1P6"/>
<dbReference type="SUPFAM" id="SSF109604">
    <property type="entry name" value="HD-domain/PDEase-like"/>
    <property type="match status" value="1"/>
</dbReference>
<sequence length="175" mass="20502">MKKITNSLIKKILNKLIEESEVDLERLRHETNHALHTVEWLYQIEKKPAPFLVASALLHDCDRFFKRRRPKNKFTDYISYKKEHSKNSAAIAGKILKSIGKSELAKKTAQIILLHEFGGTREADLIRDCDSLAFFDKNHLDYYLKTESKEKLAKKIKFMTDRMSIKAKQILKNIR</sequence>
<dbReference type="InterPro" id="IPR025255">
    <property type="entry name" value="DUF4202"/>
</dbReference>
<dbReference type="EMBL" id="PFAR01000037">
    <property type="protein sequence ID" value="PIR93016.1"/>
    <property type="molecule type" value="Genomic_DNA"/>
</dbReference>